<proteinExistence type="predicted"/>
<gene>
    <name evidence="3" type="ORF">BOA8489_00660</name>
</gene>
<name>A0A238IWZ1_9RHOB</name>
<sequence>MSERWGFDLSMEAVRLMRHRLGEWQEFAVEKLEGDDVEARLASLVAKVKTPASVDIFLPRDQILFTDVKVSGDTPTTEEIYSAMDGRTPYDLADLEIDWVATTPGTARVAAIAVQTLNEAEAFVTRGGLIVRAFSALPAPEDFPRPPVFVEREAPPETQAPSDEPEPDTNTLDETLAFATARTVSAPLVLQHAQTPPARTTSESEPVVKVDDPTPVMQLPKTAVPPLNPGAPLPRPTSQPRIVTNVGAAAASARADSLTAPASVAVRRRERAVPAPALVGIAALLSIVIAVIIWSILPSTPQSSLVAPETVEVAPAPEVVIAEATPPAPADIQPEASPLPDDITLISEAPAELTAPETSPVLAWVSSAAPAITPANIPLETAQSFMADPRPTVEWLEPRPETLDAIEDYAPVAFVPETLAFIESPDLTELAAFEPFAGAVAPVIAFPVPDVTALVGPTLETEGPDAFVAPAAVAETIPEEAIAPEDQPTELAALDLEINAPLPPVAESEPALPDADAPDQTLAEDTGQLTTADAPDLTPTALAAALPETAPRARPGAFSLEIERQQFGGRTRDELAEIRPGTRPESAQIEALVARAGNPPSDLAVGSSITPRNKPRDFDSIVAAGLLQLRQEREARALAALTPDTSDAIEAALAEEADEAAAEEATRPQNSPRLAIPSSASVARQATIEEAMRLNQINLVGVFGRPSDRRALVRLPSGRYVKVQVGDRVDGGTVAGISETALQYQKGGRTVQLTMPQG</sequence>
<keyword evidence="2" id="KW-1133">Transmembrane helix</keyword>
<feature type="compositionally biased region" description="Polar residues" evidence="1">
    <location>
        <begin position="667"/>
        <end position="678"/>
    </location>
</feature>
<dbReference type="RefSeq" id="WP_093972563.1">
    <property type="nucleotide sequence ID" value="NZ_FXXQ01000002.1"/>
</dbReference>
<keyword evidence="4" id="KW-1185">Reference proteome</keyword>
<organism evidence="3 4">
    <name type="scientific">Boseongicola aestuarii</name>
    <dbReference type="NCBI Taxonomy" id="1470561"/>
    <lineage>
        <taxon>Bacteria</taxon>
        <taxon>Pseudomonadati</taxon>
        <taxon>Pseudomonadota</taxon>
        <taxon>Alphaproteobacteria</taxon>
        <taxon>Rhodobacterales</taxon>
        <taxon>Paracoccaceae</taxon>
        <taxon>Boseongicola</taxon>
    </lineage>
</organism>
<evidence type="ECO:0000256" key="2">
    <source>
        <dbReference type="SAM" id="Phobius"/>
    </source>
</evidence>
<dbReference type="EMBL" id="FXXQ01000002">
    <property type="protein sequence ID" value="SMX22563.1"/>
    <property type="molecule type" value="Genomic_DNA"/>
</dbReference>
<dbReference type="Proteomes" id="UP000201838">
    <property type="component" value="Unassembled WGS sequence"/>
</dbReference>
<keyword evidence="2" id="KW-0472">Membrane</keyword>
<accession>A0A238IWZ1</accession>
<keyword evidence="2" id="KW-0812">Transmembrane</keyword>
<evidence type="ECO:0000256" key="1">
    <source>
        <dbReference type="SAM" id="MobiDB-lite"/>
    </source>
</evidence>
<dbReference type="AlphaFoldDB" id="A0A238IWZ1"/>
<evidence type="ECO:0000313" key="4">
    <source>
        <dbReference type="Proteomes" id="UP000201838"/>
    </source>
</evidence>
<evidence type="ECO:0000313" key="3">
    <source>
        <dbReference type="EMBL" id="SMX22563.1"/>
    </source>
</evidence>
<dbReference type="OrthoDB" id="7870459at2"/>
<feature type="transmembrane region" description="Helical" evidence="2">
    <location>
        <begin position="277"/>
        <end position="297"/>
    </location>
</feature>
<protein>
    <submittedName>
        <fullName evidence="3">Type IV pilus biogenesis</fullName>
    </submittedName>
</protein>
<feature type="region of interest" description="Disordered" evidence="1">
    <location>
        <begin position="656"/>
        <end position="678"/>
    </location>
</feature>
<reference evidence="3 4" key="1">
    <citation type="submission" date="2017-05" db="EMBL/GenBank/DDBJ databases">
        <authorList>
            <person name="Song R."/>
            <person name="Chenine A.L."/>
            <person name="Ruprecht R.M."/>
        </authorList>
    </citation>
    <scope>NUCLEOTIDE SEQUENCE [LARGE SCALE GENOMIC DNA]</scope>
    <source>
        <strain evidence="3 4">CECT 8489</strain>
    </source>
</reference>